<dbReference type="EMBL" id="JADQDF010000003">
    <property type="protein sequence ID" value="MBW0132605.1"/>
    <property type="molecule type" value="Genomic_DNA"/>
</dbReference>
<evidence type="ECO:0008006" key="4">
    <source>
        <dbReference type="Google" id="ProtNLM"/>
    </source>
</evidence>
<evidence type="ECO:0000313" key="2">
    <source>
        <dbReference type="EMBL" id="MBW0132605.1"/>
    </source>
</evidence>
<evidence type="ECO:0000313" key="1">
    <source>
        <dbReference type="EMBL" id="MBW0131228.1"/>
    </source>
</evidence>
<dbReference type="InterPro" id="IPR045677">
    <property type="entry name" value="DUF6197"/>
</dbReference>
<dbReference type="Pfam" id="PF19698">
    <property type="entry name" value="DUF6197"/>
    <property type="match status" value="1"/>
</dbReference>
<keyword evidence="3" id="KW-1185">Reference proteome</keyword>
<organism evidence="2 3">
    <name type="scientific">Pseudonocardia oceani</name>
    <dbReference type="NCBI Taxonomy" id="2792013"/>
    <lineage>
        <taxon>Bacteria</taxon>
        <taxon>Bacillati</taxon>
        <taxon>Actinomycetota</taxon>
        <taxon>Actinomycetes</taxon>
        <taxon>Pseudonocardiales</taxon>
        <taxon>Pseudonocardiaceae</taxon>
        <taxon>Pseudonocardia</taxon>
    </lineage>
</organism>
<comment type="caution">
    <text evidence="2">The sequence shown here is derived from an EMBL/GenBank/DDBJ whole genome shotgun (WGS) entry which is preliminary data.</text>
</comment>
<evidence type="ECO:0000313" key="3">
    <source>
        <dbReference type="Proteomes" id="UP000694300"/>
    </source>
</evidence>
<dbReference type="EMBL" id="JADQDF010000001">
    <property type="protein sequence ID" value="MBW0131228.1"/>
    <property type="molecule type" value="Genomic_DNA"/>
</dbReference>
<reference evidence="2 3" key="1">
    <citation type="submission" date="2020-11" db="EMBL/GenBank/DDBJ databases">
        <title>Pseudonocardia abyssalis sp. nov. and Pseudonocardia oceani sp. nov., description and phylogenomic analysis of two novel actinomycetes isolated from the deep Southern Ocean.</title>
        <authorList>
            <person name="Parra J."/>
        </authorList>
    </citation>
    <scope>NUCLEOTIDE SEQUENCE [LARGE SCALE GENOMIC DNA]</scope>
    <source>
        <strain evidence="2">KRD-185</strain>
        <strain evidence="3">KRD185</strain>
    </source>
</reference>
<protein>
    <recommendedName>
        <fullName evidence="4">MmgE/PrpD family protein</fullName>
    </recommendedName>
</protein>
<gene>
    <name evidence="1" type="ORF">I4I82_26610</name>
    <name evidence="2" type="ORF">I4I82_33700</name>
</gene>
<dbReference type="RefSeq" id="WP_218596188.1">
    <property type="nucleotide sequence ID" value="NZ_JADQDF010000001.1"/>
</dbReference>
<sequence>MTDLALPTHPLTPAQLNPSGIADALDRAAHLIHTNGLATGEYWECQLFATRWTEGRGCDALGAIGVAVGYRDHLDIDRAIVGEDVYDPKAHAYATTGPHPVLAALMAHLGVRDPLDVMNWSDKAQDRAVVEALRACAAGLRIHAAAAEQVGRVAS</sequence>
<dbReference type="Proteomes" id="UP000694300">
    <property type="component" value="Unassembled WGS sequence"/>
</dbReference>
<accession>A0ABS6UK11</accession>
<name>A0ABS6UK11_9PSEU</name>
<proteinExistence type="predicted"/>